<name>A0A517XRL8_9BACT</name>
<dbReference type="Proteomes" id="UP000319576">
    <property type="component" value="Chromosome"/>
</dbReference>
<dbReference type="KEGG" id="uli:ETAA1_21040"/>
<organism evidence="1 2">
    <name type="scientific">Urbifossiella limnaea</name>
    <dbReference type="NCBI Taxonomy" id="2528023"/>
    <lineage>
        <taxon>Bacteria</taxon>
        <taxon>Pseudomonadati</taxon>
        <taxon>Planctomycetota</taxon>
        <taxon>Planctomycetia</taxon>
        <taxon>Gemmatales</taxon>
        <taxon>Gemmataceae</taxon>
        <taxon>Urbifossiella</taxon>
    </lineage>
</organism>
<evidence type="ECO:0008006" key="3">
    <source>
        <dbReference type="Google" id="ProtNLM"/>
    </source>
</evidence>
<evidence type="ECO:0000313" key="2">
    <source>
        <dbReference type="Proteomes" id="UP000319576"/>
    </source>
</evidence>
<dbReference type="Gene3D" id="1.25.40.10">
    <property type="entry name" value="Tetratricopeptide repeat domain"/>
    <property type="match status" value="1"/>
</dbReference>
<dbReference type="SUPFAM" id="SSF48452">
    <property type="entry name" value="TPR-like"/>
    <property type="match status" value="1"/>
</dbReference>
<accession>A0A517XRL8</accession>
<keyword evidence="2" id="KW-1185">Reference proteome</keyword>
<dbReference type="InterPro" id="IPR011990">
    <property type="entry name" value="TPR-like_helical_dom_sf"/>
</dbReference>
<reference evidence="1 2" key="1">
    <citation type="submission" date="2019-02" db="EMBL/GenBank/DDBJ databases">
        <title>Deep-cultivation of Planctomycetes and their phenomic and genomic characterization uncovers novel biology.</title>
        <authorList>
            <person name="Wiegand S."/>
            <person name="Jogler M."/>
            <person name="Boedeker C."/>
            <person name="Pinto D."/>
            <person name="Vollmers J."/>
            <person name="Rivas-Marin E."/>
            <person name="Kohn T."/>
            <person name="Peeters S.H."/>
            <person name="Heuer A."/>
            <person name="Rast P."/>
            <person name="Oberbeckmann S."/>
            <person name="Bunk B."/>
            <person name="Jeske O."/>
            <person name="Meyerdierks A."/>
            <person name="Storesund J.E."/>
            <person name="Kallscheuer N."/>
            <person name="Luecker S."/>
            <person name="Lage O.M."/>
            <person name="Pohl T."/>
            <person name="Merkel B.J."/>
            <person name="Hornburger P."/>
            <person name="Mueller R.-W."/>
            <person name="Bruemmer F."/>
            <person name="Labrenz M."/>
            <person name="Spormann A.M."/>
            <person name="Op den Camp H."/>
            <person name="Overmann J."/>
            <person name="Amann R."/>
            <person name="Jetten M.S.M."/>
            <person name="Mascher T."/>
            <person name="Medema M.H."/>
            <person name="Devos D.P."/>
            <person name="Kaster A.-K."/>
            <person name="Ovreas L."/>
            <person name="Rohde M."/>
            <person name="Galperin M.Y."/>
            <person name="Jogler C."/>
        </authorList>
    </citation>
    <scope>NUCLEOTIDE SEQUENCE [LARGE SCALE GENOMIC DNA]</scope>
    <source>
        <strain evidence="1 2">ETA_A1</strain>
    </source>
</reference>
<proteinExistence type="predicted"/>
<protein>
    <recommendedName>
        <fullName evidence="3">Tetratricopeptide repeat protein</fullName>
    </recommendedName>
</protein>
<sequence length="107" mass="11325">MSRMARIEALLAETPDDPELHYALAMEHSSAGDDAGCVTVLRDMIARFAAAPFIPAYLQAGQALARLDRTDEAATVLRDGIAAADRVGTADAMHARGEMLGLLATVE</sequence>
<gene>
    <name evidence="1" type="ORF">ETAA1_21040</name>
</gene>
<evidence type="ECO:0000313" key="1">
    <source>
        <dbReference type="EMBL" id="QDU20160.1"/>
    </source>
</evidence>
<dbReference type="AlphaFoldDB" id="A0A517XRL8"/>
<dbReference type="EMBL" id="CP036273">
    <property type="protein sequence ID" value="QDU20160.1"/>
    <property type="molecule type" value="Genomic_DNA"/>
</dbReference>